<evidence type="ECO:0000313" key="2">
    <source>
        <dbReference type="Proteomes" id="UP000236319"/>
    </source>
</evidence>
<organism evidence="1 2">
    <name type="scientific">Babesia ovata</name>
    <dbReference type="NCBI Taxonomy" id="189622"/>
    <lineage>
        <taxon>Eukaryota</taxon>
        <taxon>Sar</taxon>
        <taxon>Alveolata</taxon>
        <taxon>Apicomplexa</taxon>
        <taxon>Aconoidasida</taxon>
        <taxon>Piroplasmida</taxon>
        <taxon>Babesiidae</taxon>
        <taxon>Babesia</taxon>
    </lineage>
</organism>
<evidence type="ECO:0000313" key="1">
    <source>
        <dbReference type="EMBL" id="GBE62036.1"/>
    </source>
</evidence>
<dbReference type="AlphaFoldDB" id="A0A2H6KGC0"/>
<sequence>MDKGALDSGLEIVCVRTLGTMALILNRVINPLDYRCYKFFTFIFKLINVLYLQFLSKSLDKIVATFFEGFDVTSNRWCIVGISHSLLNHYTGRSSFACKLLLKNDRDLVVEVRVDCIVILFHSIVPMKLPMVLTNIFLNKALNRIALQNIILNPSLHFMLKL</sequence>
<name>A0A2H6KGC0_9APIC</name>
<dbReference type="EMBL" id="BDSA01000004">
    <property type="protein sequence ID" value="GBE62036.1"/>
    <property type="molecule type" value="Genomic_DNA"/>
</dbReference>
<reference evidence="1 2" key="1">
    <citation type="journal article" date="2017" name="BMC Genomics">
        <title>Whole-genome assembly of Babesia ovata and comparative genomics between closely related pathogens.</title>
        <authorList>
            <person name="Yamagishi J."/>
            <person name="Asada M."/>
            <person name="Hakimi H."/>
            <person name="Tanaka T.Q."/>
            <person name="Sugimoto C."/>
            <person name="Kawazu S."/>
        </authorList>
    </citation>
    <scope>NUCLEOTIDE SEQUENCE [LARGE SCALE GENOMIC DNA]</scope>
    <source>
        <strain evidence="1 2">Miyake</strain>
    </source>
</reference>
<comment type="caution">
    <text evidence="1">The sequence shown here is derived from an EMBL/GenBank/DDBJ whole genome shotgun (WGS) entry which is preliminary data.</text>
</comment>
<dbReference type="RefSeq" id="XP_028868279.1">
    <property type="nucleotide sequence ID" value="XM_029012446.1"/>
</dbReference>
<dbReference type="VEuPathDB" id="PiroplasmaDB:BOVATA_035290"/>
<proteinExistence type="predicted"/>
<gene>
    <name evidence="1" type="ORF">BOVATA_035290</name>
</gene>
<keyword evidence="2" id="KW-1185">Reference proteome</keyword>
<accession>A0A2H6KGC0</accession>
<dbReference type="Proteomes" id="UP000236319">
    <property type="component" value="Unassembled WGS sequence"/>
</dbReference>
<protein>
    <submittedName>
        <fullName evidence="1">Uncharacterized protein</fullName>
    </submittedName>
</protein>
<dbReference type="GeneID" id="39875806"/>